<dbReference type="InterPro" id="IPR030678">
    <property type="entry name" value="Peptide/Ni-bd"/>
</dbReference>
<evidence type="ECO:0000256" key="4">
    <source>
        <dbReference type="SAM" id="MobiDB-lite"/>
    </source>
</evidence>
<dbReference type="Proteomes" id="UP000282323">
    <property type="component" value="Unassembled WGS sequence"/>
</dbReference>
<dbReference type="InterPro" id="IPR039424">
    <property type="entry name" value="SBP_5"/>
</dbReference>
<dbReference type="SUPFAM" id="SSF53850">
    <property type="entry name" value="Periplasmic binding protein-like II"/>
    <property type="match status" value="1"/>
</dbReference>
<reference evidence="6 7" key="1">
    <citation type="submission" date="2018-10" db="EMBL/GenBank/DDBJ databases">
        <title>Natrarchaeobius chitinivorans gen. nov., sp. nov., and Natrarchaeobius haloalkaliphilus sp. nov., alkaliphilic, chitin-utilizing haloarchaea from hypersaline alkaline lakes.</title>
        <authorList>
            <person name="Sorokin D.Y."/>
            <person name="Elcheninov A.G."/>
            <person name="Kostrikina N.A."/>
            <person name="Bale N.J."/>
            <person name="Sinninghe Damste J.S."/>
            <person name="Khijniak T.V."/>
            <person name="Kublanov I.V."/>
            <person name="Toshchakov S.V."/>
        </authorList>
    </citation>
    <scope>NUCLEOTIDE SEQUENCE [LARGE SCALE GENOMIC DNA]</scope>
    <source>
        <strain evidence="6 7">AArcht4T</strain>
    </source>
</reference>
<evidence type="ECO:0000256" key="3">
    <source>
        <dbReference type="ARBA" id="ARBA00022729"/>
    </source>
</evidence>
<dbReference type="PANTHER" id="PTHR30290:SF9">
    <property type="entry name" value="OLIGOPEPTIDE-BINDING PROTEIN APPA"/>
    <property type="match status" value="1"/>
</dbReference>
<evidence type="ECO:0000256" key="2">
    <source>
        <dbReference type="ARBA" id="ARBA00022448"/>
    </source>
</evidence>
<dbReference type="InterPro" id="IPR000914">
    <property type="entry name" value="SBP_5_dom"/>
</dbReference>
<gene>
    <name evidence="6" type="ORF">EA473_12505</name>
</gene>
<dbReference type="PIRSF" id="PIRSF002741">
    <property type="entry name" value="MppA"/>
    <property type="match status" value="1"/>
</dbReference>
<dbReference type="PANTHER" id="PTHR30290">
    <property type="entry name" value="PERIPLASMIC BINDING COMPONENT OF ABC TRANSPORTER"/>
    <property type="match status" value="1"/>
</dbReference>
<dbReference type="GO" id="GO:1904680">
    <property type="term" value="F:peptide transmembrane transporter activity"/>
    <property type="evidence" value="ECO:0007669"/>
    <property type="project" value="TreeGrafter"/>
</dbReference>
<dbReference type="Gene3D" id="3.40.190.10">
    <property type="entry name" value="Periplasmic binding protein-like II"/>
    <property type="match status" value="1"/>
</dbReference>
<dbReference type="CDD" id="cd00995">
    <property type="entry name" value="PBP2_NikA_DppA_OppA_like"/>
    <property type="match status" value="1"/>
</dbReference>
<dbReference type="OrthoDB" id="233597at2157"/>
<feature type="domain" description="Solute-binding protein family 5" evidence="5">
    <location>
        <begin position="110"/>
        <end position="463"/>
    </location>
</feature>
<dbReference type="Gene3D" id="3.90.76.10">
    <property type="entry name" value="Dipeptide-binding Protein, Domain 1"/>
    <property type="match status" value="1"/>
</dbReference>
<evidence type="ECO:0000259" key="5">
    <source>
        <dbReference type="Pfam" id="PF00496"/>
    </source>
</evidence>
<dbReference type="GO" id="GO:0015833">
    <property type="term" value="P:peptide transport"/>
    <property type="evidence" value="ECO:0007669"/>
    <property type="project" value="TreeGrafter"/>
</dbReference>
<feature type="compositionally biased region" description="Acidic residues" evidence="4">
    <location>
        <begin position="44"/>
        <end position="60"/>
    </location>
</feature>
<comment type="similarity">
    <text evidence="1">Belongs to the bacterial solute-binding protein 5 family.</text>
</comment>
<dbReference type="RefSeq" id="WP_124195949.1">
    <property type="nucleotide sequence ID" value="NZ_REGA01000010.1"/>
</dbReference>
<accession>A0A3N6N729</accession>
<dbReference type="AlphaFoldDB" id="A0A3N6N729"/>
<evidence type="ECO:0000313" key="6">
    <source>
        <dbReference type="EMBL" id="RQG94192.1"/>
    </source>
</evidence>
<proteinExistence type="inferred from homology"/>
<name>A0A3N6N729_NATCH</name>
<dbReference type="Pfam" id="PF00496">
    <property type="entry name" value="SBP_bac_5"/>
    <property type="match status" value="1"/>
</dbReference>
<organism evidence="6 7">
    <name type="scientific">Natrarchaeobius chitinivorans</name>
    <dbReference type="NCBI Taxonomy" id="1679083"/>
    <lineage>
        <taxon>Archaea</taxon>
        <taxon>Methanobacteriati</taxon>
        <taxon>Methanobacteriota</taxon>
        <taxon>Stenosarchaea group</taxon>
        <taxon>Halobacteria</taxon>
        <taxon>Halobacteriales</taxon>
        <taxon>Natrialbaceae</taxon>
        <taxon>Natrarchaeobius</taxon>
    </lineage>
</organism>
<dbReference type="EMBL" id="REGA01000010">
    <property type="protein sequence ID" value="RQG94192.1"/>
    <property type="molecule type" value="Genomic_DNA"/>
</dbReference>
<feature type="region of interest" description="Disordered" evidence="4">
    <location>
        <begin position="43"/>
        <end position="62"/>
    </location>
</feature>
<comment type="caution">
    <text evidence="6">The sequence shown here is derived from an EMBL/GenBank/DDBJ whole genome shotgun (WGS) entry which is preliminary data.</text>
</comment>
<keyword evidence="3" id="KW-0732">Signal</keyword>
<keyword evidence="2" id="KW-0813">Transport</keyword>
<keyword evidence="7" id="KW-1185">Reference proteome</keyword>
<protein>
    <submittedName>
        <fullName evidence="6">ABC transporter substrate-binding protein</fullName>
    </submittedName>
</protein>
<evidence type="ECO:0000256" key="1">
    <source>
        <dbReference type="ARBA" id="ARBA00005695"/>
    </source>
</evidence>
<dbReference type="GO" id="GO:0043190">
    <property type="term" value="C:ATP-binding cassette (ABC) transporter complex"/>
    <property type="evidence" value="ECO:0007669"/>
    <property type="project" value="InterPro"/>
</dbReference>
<dbReference type="GO" id="GO:0042597">
    <property type="term" value="C:periplasmic space"/>
    <property type="evidence" value="ECO:0007669"/>
    <property type="project" value="UniProtKB-ARBA"/>
</dbReference>
<sequence length="556" mass="63007">MVRTSEESEPILTMEEAVGAGLSRREFAGIASSLGLVTMAGCMGDEDPDPGDVGDDDGVEPTEGGTLEVGIEVSLDSMDQHLQTQITTVAVLSQMVENLFVVEHDYTVDGKLVENIDLEDDGQRWVMDIREGVEFHPPYQKELTAEDIIYNLERVVDPDVGSFSRRPWIIESEFEQIDDYSIEMSWDETQTSVDSWIAGFHGFGIMSPESIEEGDPSNHPVGTGPYVFEEWIPRDHITMSAFDDYWGDDYPHFDEITMRPIDEPATMITELQEGSVDLLRQTPRENIPELEQDDDVVVDISEGFAYQTLDINPTTETEEGRVEEMPTVEREVRQAIAAAIDFEELVQICLSGYGVPTQNFFPEDSPWHVDYNPHPMEQDAELAEQLIDDAGYDTPLEVNLISTSEDPIYRALGRTAQGQLNQAGFDVNLDEFEFAEWAGKLFAGEFDISVDGFPGAPDPEALSGYFHIGQDDPPLFNYEFEEADRVFDLWEQGRRTTDEDERQDIYRELQELIIDDPIRLVLWHRDIVNSYTTDVGGFEAHPWDMEFRAYEAYFGE</sequence>
<evidence type="ECO:0000313" key="7">
    <source>
        <dbReference type="Proteomes" id="UP000282323"/>
    </source>
</evidence>
<dbReference type="Gene3D" id="3.10.105.10">
    <property type="entry name" value="Dipeptide-binding Protein, Domain 3"/>
    <property type="match status" value="1"/>
</dbReference>